<gene>
    <name evidence="1" type="ORF">MLD38_001327</name>
</gene>
<accession>A0ACB9SEH8</accession>
<protein>
    <submittedName>
        <fullName evidence="1">Uncharacterized protein</fullName>
    </submittedName>
</protein>
<dbReference type="EMBL" id="CM042880">
    <property type="protein sequence ID" value="KAI4389063.1"/>
    <property type="molecule type" value="Genomic_DNA"/>
</dbReference>
<evidence type="ECO:0000313" key="2">
    <source>
        <dbReference type="Proteomes" id="UP001057402"/>
    </source>
</evidence>
<proteinExistence type="predicted"/>
<keyword evidence="2" id="KW-1185">Reference proteome</keyword>
<comment type="caution">
    <text evidence="1">The sequence shown here is derived from an EMBL/GenBank/DDBJ whole genome shotgun (WGS) entry which is preliminary data.</text>
</comment>
<reference evidence="2" key="1">
    <citation type="journal article" date="2023" name="Front. Plant Sci.">
        <title>Chromosomal-level genome assembly of Melastoma candidum provides insights into trichome evolution.</title>
        <authorList>
            <person name="Zhong Y."/>
            <person name="Wu W."/>
            <person name="Sun C."/>
            <person name="Zou P."/>
            <person name="Liu Y."/>
            <person name="Dai S."/>
            <person name="Zhou R."/>
        </authorList>
    </citation>
    <scope>NUCLEOTIDE SEQUENCE [LARGE SCALE GENOMIC DNA]</scope>
</reference>
<organism evidence="1 2">
    <name type="scientific">Melastoma candidum</name>
    <dbReference type="NCBI Taxonomy" id="119954"/>
    <lineage>
        <taxon>Eukaryota</taxon>
        <taxon>Viridiplantae</taxon>
        <taxon>Streptophyta</taxon>
        <taxon>Embryophyta</taxon>
        <taxon>Tracheophyta</taxon>
        <taxon>Spermatophyta</taxon>
        <taxon>Magnoliopsida</taxon>
        <taxon>eudicotyledons</taxon>
        <taxon>Gunneridae</taxon>
        <taxon>Pentapetalae</taxon>
        <taxon>rosids</taxon>
        <taxon>malvids</taxon>
        <taxon>Myrtales</taxon>
        <taxon>Melastomataceae</taxon>
        <taxon>Melastomatoideae</taxon>
        <taxon>Melastomateae</taxon>
        <taxon>Melastoma</taxon>
    </lineage>
</organism>
<name>A0ACB9SEH8_9MYRT</name>
<dbReference type="Proteomes" id="UP001057402">
    <property type="component" value="Chromosome 1"/>
</dbReference>
<sequence length="496" mass="54450">MEDLSVDALARCADYLSLHDIVRLAMSSRFLRTVAYSDSVWLRLFRERWPLLGPPVFATGVRDAYLDRLSAVRQFKFSDPLNGQLYTDPRGCNLMLLDDANLYVVQGSTIVVENVNGILAQKPSYLTLKDHNARVTCMRLFHPSEFSLRRNIMENEENVLVTSSSDHSIRLWWKGSSRRCLKGHSGPVSTLSNELLGDPESRLLASGGEDGTVRLWSVSSSSKRGHHALKATLHGHEKAVKFLSVAGHKPSLLVSVSRDSKIRVWDTTASSAVRSSCCVGMTSLSGSPVNVICHECLLYIASGSNVSAIDLRTMGTVLTVAAAETELCSFQMVPSKSLICTGHYDGAMLWDIRKTQGTMKVQPVTELEGHSGPVLHLYTDSYKIITGSPDDVCVRVWDTGSGIQTNNLSCYFGCSSVAAKGARVATASVGGDGEFGVVQLRDFNHASKEFHMCGDDEHEGALKFWESGSLSDENSIEYDLHLLHIKSEEKFLPPKS</sequence>
<evidence type="ECO:0000313" key="1">
    <source>
        <dbReference type="EMBL" id="KAI4389063.1"/>
    </source>
</evidence>